<dbReference type="Pfam" id="PF13181">
    <property type="entry name" value="TPR_8"/>
    <property type="match status" value="1"/>
</dbReference>
<comment type="subcellular location">
    <subcellularLocation>
        <location evidence="5">Endoplasmic reticulum membrane</location>
        <topology evidence="5">Peripheral membrane protein</topology>
        <orientation evidence="5">Cytoplasmic side</orientation>
    </subcellularLocation>
</comment>
<evidence type="ECO:0000313" key="8">
    <source>
        <dbReference type="Proteomes" id="UP001159427"/>
    </source>
</evidence>
<dbReference type="EMBL" id="CALNXI010000223">
    <property type="protein sequence ID" value="CAH3022536.1"/>
    <property type="molecule type" value="Genomic_DNA"/>
</dbReference>
<dbReference type="InterPro" id="IPR019734">
    <property type="entry name" value="TPR_rpt"/>
</dbReference>
<comment type="subunit">
    <text evidence="5">Component of the ER membrane protein complex (EMC).</text>
</comment>
<keyword evidence="3 4" id="KW-0802">TPR repeat</keyword>
<name>A0ABN8M319_9CNID</name>
<evidence type="ECO:0000256" key="5">
    <source>
        <dbReference type="RuleBase" id="RU367091"/>
    </source>
</evidence>
<dbReference type="InterPro" id="IPR039856">
    <property type="entry name" value="EMC2-like"/>
</dbReference>
<comment type="function">
    <text evidence="5">Part of the endoplasmic reticulum membrane protein complex (EMC) that enables the energy-independent insertion into endoplasmic reticulum membranes of newly synthesized membrane proteins.</text>
</comment>
<evidence type="ECO:0000259" key="6">
    <source>
        <dbReference type="Pfam" id="PF22890"/>
    </source>
</evidence>
<comment type="similarity">
    <text evidence="1 5">Belongs to the EMC2 family.</text>
</comment>
<accession>A0ABN8M319</accession>
<feature type="domain" description="EMC2 TPR-like" evidence="6">
    <location>
        <begin position="86"/>
        <end position="195"/>
    </location>
</feature>
<dbReference type="SUPFAM" id="SSF48452">
    <property type="entry name" value="TPR-like"/>
    <property type="match status" value="1"/>
</dbReference>
<evidence type="ECO:0000256" key="3">
    <source>
        <dbReference type="ARBA" id="ARBA00022803"/>
    </source>
</evidence>
<dbReference type="Gene3D" id="1.25.40.10">
    <property type="entry name" value="Tetratricopeptide repeat domain"/>
    <property type="match status" value="1"/>
</dbReference>
<organism evidence="7 8">
    <name type="scientific">Porites evermanni</name>
    <dbReference type="NCBI Taxonomy" id="104178"/>
    <lineage>
        <taxon>Eukaryota</taxon>
        <taxon>Metazoa</taxon>
        <taxon>Cnidaria</taxon>
        <taxon>Anthozoa</taxon>
        <taxon>Hexacorallia</taxon>
        <taxon>Scleractinia</taxon>
        <taxon>Fungiina</taxon>
        <taxon>Poritidae</taxon>
        <taxon>Porites</taxon>
    </lineage>
</organism>
<proteinExistence type="inferred from homology"/>
<evidence type="ECO:0000256" key="2">
    <source>
        <dbReference type="ARBA" id="ARBA00022737"/>
    </source>
</evidence>
<evidence type="ECO:0000313" key="7">
    <source>
        <dbReference type="EMBL" id="CAH3022536.1"/>
    </source>
</evidence>
<dbReference type="PANTHER" id="PTHR12760">
    <property type="entry name" value="TETRATRICOPEPTIDE REPEAT PROTEIN"/>
    <property type="match status" value="1"/>
</dbReference>
<feature type="repeat" description="TPR" evidence="4">
    <location>
        <begin position="151"/>
        <end position="184"/>
    </location>
</feature>
<keyword evidence="2" id="KW-0677">Repeat</keyword>
<comment type="caution">
    <text evidence="7">The sequence shown here is derived from an EMBL/GenBank/DDBJ whole genome shotgun (WGS) entry which is preliminary data.</text>
</comment>
<sequence>MADEVVDLEVARQKMRQWRDEPLRNSEEVTELGECLILEHGNKLGDELWTIYEQVFLASIDCRKMDLATMCLRELKTQFPNSIRVEKLNAMRLEAFEKYEDAEKIYEKILEAEPANALVRKRLVAILKAQNRIPEAVKELNEYLKKFMSDQEAWTELSELYISQQEHEKAKFCMEELILVNPHNHLFHQRYAEILYTIGKNENMEKARKYFAQALKLDNNNMRALFGFFMASAHLANSSKDSKVKKVNSKYAGWAAAQINERYQNANQSQEDDNLGELENMLESLQLAIPQNIPSQ</sequence>
<keyword evidence="5" id="KW-0472">Membrane</keyword>
<keyword evidence="8" id="KW-1185">Reference proteome</keyword>
<dbReference type="Pfam" id="PF22890">
    <property type="entry name" value="TPR_EMC2"/>
    <property type="match status" value="1"/>
</dbReference>
<dbReference type="InterPro" id="IPR011990">
    <property type="entry name" value="TPR-like_helical_dom_sf"/>
</dbReference>
<evidence type="ECO:0000256" key="4">
    <source>
        <dbReference type="PROSITE-ProRule" id="PRU00339"/>
    </source>
</evidence>
<evidence type="ECO:0000256" key="1">
    <source>
        <dbReference type="ARBA" id="ARBA00010361"/>
    </source>
</evidence>
<dbReference type="InterPro" id="IPR055217">
    <property type="entry name" value="TPR_EMC2"/>
</dbReference>
<reference evidence="7 8" key="1">
    <citation type="submission" date="2022-05" db="EMBL/GenBank/DDBJ databases">
        <authorList>
            <consortium name="Genoscope - CEA"/>
            <person name="William W."/>
        </authorList>
    </citation>
    <scope>NUCLEOTIDE SEQUENCE [LARGE SCALE GENOMIC DNA]</scope>
</reference>
<keyword evidence="5" id="KW-0256">Endoplasmic reticulum</keyword>
<gene>
    <name evidence="7" type="ORF">PEVE_00015857</name>
</gene>
<protein>
    <recommendedName>
        <fullName evidence="5">ER membrane protein complex subunit 2</fullName>
    </recommendedName>
</protein>
<dbReference type="Proteomes" id="UP001159427">
    <property type="component" value="Unassembled WGS sequence"/>
</dbReference>
<dbReference type="PROSITE" id="PS50005">
    <property type="entry name" value="TPR"/>
    <property type="match status" value="1"/>
</dbReference>